<proteinExistence type="predicted"/>
<evidence type="ECO:0000313" key="1">
    <source>
        <dbReference type="EMBL" id="SFG55502.1"/>
    </source>
</evidence>
<sequence>MLYDSVGEDLYAGLLLAQEAGVWTMDFEGRPFDGKPPTPYILACRPEDRETICRLVLWKGDDPC</sequence>
<dbReference type="AlphaFoldDB" id="A0A1I2SS07"/>
<dbReference type="EMBL" id="FOOK01000047">
    <property type="protein sequence ID" value="SFG55502.1"/>
    <property type="molecule type" value="Genomic_DNA"/>
</dbReference>
<dbReference type="STRING" id="201973.SAMN04488025_1473"/>
<accession>A0A1I2SS07</accession>
<protein>
    <submittedName>
        <fullName evidence="1">Myo-inositol-1(Or 4)-monophosphatase</fullName>
    </submittedName>
</protein>
<reference evidence="1 2" key="1">
    <citation type="submission" date="2016-10" db="EMBL/GenBank/DDBJ databases">
        <authorList>
            <person name="de Groot N.N."/>
        </authorList>
    </citation>
    <scope>NUCLEOTIDE SEQUENCE [LARGE SCALE GENOMIC DNA]</scope>
    <source>
        <strain evidence="1 2">DSM 44945</strain>
    </source>
</reference>
<gene>
    <name evidence="1" type="ORF">SAMN04488025_1473</name>
</gene>
<dbReference type="SUPFAM" id="SSF56655">
    <property type="entry name" value="Carbohydrate phosphatase"/>
    <property type="match status" value="1"/>
</dbReference>
<organism evidence="1 2">
    <name type="scientific">Planifilum fulgidum</name>
    <dbReference type="NCBI Taxonomy" id="201973"/>
    <lineage>
        <taxon>Bacteria</taxon>
        <taxon>Bacillati</taxon>
        <taxon>Bacillota</taxon>
        <taxon>Bacilli</taxon>
        <taxon>Bacillales</taxon>
        <taxon>Thermoactinomycetaceae</taxon>
        <taxon>Planifilum</taxon>
    </lineage>
</organism>
<dbReference type="Gene3D" id="3.40.190.80">
    <property type="match status" value="1"/>
</dbReference>
<evidence type="ECO:0000313" key="2">
    <source>
        <dbReference type="Proteomes" id="UP000198661"/>
    </source>
</evidence>
<keyword evidence="2" id="KW-1185">Reference proteome</keyword>
<dbReference type="Proteomes" id="UP000198661">
    <property type="component" value="Unassembled WGS sequence"/>
</dbReference>
<name>A0A1I2SS07_9BACL</name>